<dbReference type="Pfam" id="PF00392">
    <property type="entry name" value="GntR"/>
    <property type="match status" value="1"/>
</dbReference>
<evidence type="ECO:0000256" key="2">
    <source>
        <dbReference type="ARBA" id="ARBA00023125"/>
    </source>
</evidence>
<evidence type="ECO:0000256" key="1">
    <source>
        <dbReference type="ARBA" id="ARBA00023015"/>
    </source>
</evidence>
<evidence type="ECO:0000313" key="5">
    <source>
        <dbReference type="EMBL" id="MCD2519007.1"/>
    </source>
</evidence>
<accession>A0ABS8QD90</accession>
<dbReference type="SMART" id="SM00345">
    <property type="entry name" value="HTH_GNTR"/>
    <property type="match status" value="1"/>
</dbReference>
<dbReference type="PROSITE" id="PS50949">
    <property type="entry name" value="HTH_GNTR"/>
    <property type="match status" value="1"/>
</dbReference>
<dbReference type="CDD" id="cd07377">
    <property type="entry name" value="WHTH_GntR"/>
    <property type="match status" value="1"/>
</dbReference>
<dbReference type="InterPro" id="IPR008920">
    <property type="entry name" value="TF_FadR/GntR_C"/>
</dbReference>
<dbReference type="InterPro" id="IPR000524">
    <property type="entry name" value="Tscrpt_reg_HTH_GntR"/>
</dbReference>
<dbReference type="Gene3D" id="1.20.120.530">
    <property type="entry name" value="GntR ligand-binding domain-like"/>
    <property type="match status" value="1"/>
</dbReference>
<feature type="domain" description="HTH gntR-type" evidence="4">
    <location>
        <begin position="30"/>
        <end position="98"/>
    </location>
</feature>
<proteinExistence type="predicted"/>
<dbReference type="Gene3D" id="1.10.10.10">
    <property type="entry name" value="Winged helix-like DNA-binding domain superfamily/Winged helix DNA-binding domain"/>
    <property type="match status" value="1"/>
</dbReference>
<keyword evidence="1" id="KW-0805">Transcription regulation</keyword>
<name>A0ABS8QD90_9BURK</name>
<keyword evidence="6" id="KW-1185">Reference proteome</keyword>
<sequence>MMETNSIPAAGRLHPHAIHAAAGQPARHDPRRYRQVAERICALATESGIRPGQRLPSERELAAALAVSRATLRQALTSLELGGIVEVRSCSGVYLRATLQAAQAPGPGPFELLSARRMIEPELAAMAARVATDANIDALLAAAEAMERVRREEPFDAAACELADRHFHLTLAGATGNGALASVLEHLWSQRGGLWQTLAQLFETELLRDETIADYRRIVQAIAARDPSGARHAMRTHLERYARALSRG</sequence>
<evidence type="ECO:0000313" key="6">
    <source>
        <dbReference type="Proteomes" id="UP001179361"/>
    </source>
</evidence>
<dbReference type="RefSeq" id="WP_231060283.1">
    <property type="nucleotide sequence ID" value="NZ_JAJNOC010000010.1"/>
</dbReference>
<dbReference type="InterPro" id="IPR011711">
    <property type="entry name" value="GntR_C"/>
</dbReference>
<dbReference type="PANTHER" id="PTHR43537">
    <property type="entry name" value="TRANSCRIPTIONAL REGULATOR, GNTR FAMILY"/>
    <property type="match status" value="1"/>
</dbReference>
<dbReference type="Pfam" id="PF07729">
    <property type="entry name" value="FCD"/>
    <property type="match status" value="1"/>
</dbReference>
<gene>
    <name evidence="5" type="ORF">LQ564_22150</name>
</gene>
<evidence type="ECO:0000259" key="4">
    <source>
        <dbReference type="PROSITE" id="PS50949"/>
    </source>
</evidence>
<keyword evidence="3" id="KW-0804">Transcription</keyword>
<dbReference type="PRINTS" id="PR00035">
    <property type="entry name" value="HTHGNTR"/>
</dbReference>
<dbReference type="SUPFAM" id="SSF48008">
    <property type="entry name" value="GntR ligand-binding domain-like"/>
    <property type="match status" value="1"/>
</dbReference>
<dbReference type="EMBL" id="JAJNOC010000010">
    <property type="protein sequence ID" value="MCD2519007.1"/>
    <property type="molecule type" value="Genomic_DNA"/>
</dbReference>
<comment type="caution">
    <text evidence="5">The sequence shown here is derived from an EMBL/GenBank/DDBJ whole genome shotgun (WGS) entry which is preliminary data.</text>
</comment>
<dbReference type="PANTHER" id="PTHR43537:SF5">
    <property type="entry name" value="UXU OPERON TRANSCRIPTIONAL REGULATOR"/>
    <property type="match status" value="1"/>
</dbReference>
<protein>
    <submittedName>
        <fullName evidence="5">FCD domain-containing protein</fullName>
    </submittedName>
</protein>
<reference evidence="5" key="1">
    <citation type="submission" date="2021-11" db="EMBL/GenBank/DDBJ databases">
        <title>The complete genome of Massilia sp sp. G4R7.</title>
        <authorList>
            <person name="Liu L."/>
            <person name="Yue J."/>
            <person name="Yuan J."/>
            <person name="Yang F."/>
            <person name="Li L."/>
        </authorList>
    </citation>
    <scope>NUCLEOTIDE SEQUENCE</scope>
    <source>
        <strain evidence="5">G4R7</strain>
    </source>
</reference>
<dbReference type="SMART" id="SM00895">
    <property type="entry name" value="FCD"/>
    <property type="match status" value="1"/>
</dbReference>
<organism evidence="5 6">
    <name type="scientific">Massilia phyllostachyos</name>
    <dbReference type="NCBI Taxonomy" id="2898585"/>
    <lineage>
        <taxon>Bacteria</taxon>
        <taxon>Pseudomonadati</taxon>
        <taxon>Pseudomonadota</taxon>
        <taxon>Betaproteobacteria</taxon>
        <taxon>Burkholderiales</taxon>
        <taxon>Oxalobacteraceae</taxon>
        <taxon>Telluria group</taxon>
        <taxon>Massilia</taxon>
    </lineage>
</organism>
<dbReference type="Proteomes" id="UP001179361">
    <property type="component" value="Unassembled WGS sequence"/>
</dbReference>
<keyword evidence="2" id="KW-0238">DNA-binding</keyword>
<dbReference type="SUPFAM" id="SSF46785">
    <property type="entry name" value="Winged helix' DNA-binding domain"/>
    <property type="match status" value="1"/>
</dbReference>
<dbReference type="InterPro" id="IPR036390">
    <property type="entry name" value="WH_DNA-bd_sf"/>
</dbReference>
<evidence type="ECO:0000256" key="3">
    <source>
        <dbReference type="ARBA" id="ARBA00023163"/>
    </source>
</evidence>
<dbReference type="InterPro" id="IPR036388">
    <property type="entry name" value="WH-like_DNA-bd_sf"/>
</dbReference>